<reference evidence="3 4" key="1">
    <citation type="submission" date="2020-11" db="EMBL/GenBank/DDBJ databases">
        <title>Kefir isolates.</title>
        <authorList>
            <person name="Marcisauskas S."/>
            <person name="Kim Y."/>
            <person name="Blasche S."/>
        </authorList>
    </citation>
    <scope>NUCLEOTIDE SEQUENCE [LARGE SCALE GENOMIC DNA]</scope>
    <source>
        <strain evidence="3 4">KR</strain>
    </source>
</reference>
<organism evidence="3 4">
    <name type="scientific">Rhodotorula mucilaginosa</name>
    <name type="common">Yeast</name>
    <name type="synonym">Rhodotorula rubra</name>
    <dbReference type="NCBI Taxonomy" id="5537"/>
    <lineage>
        <taxon>Eukaryota</taxon>
        <taxon>Fungi</taxon>
        <taxon>Dikarya</taxon>
        <taxon>Basidiomycota</taxon>
        <taxon>Pucciniomycotina</taxon>
        <taxon>Microbotryomycetes</taxon>
        <taxon>Sporidiobolales</taxon>
        <taxon>Sporidiobolaceae</taxon>
        <taxon>Rhodotorula</taxon>
    </lineage>
</organism>
<dbReference type="AlphaFoldDB" id="A0A9P6VVF7"/>
<name>A0A9P6VVF7_RHOMI</name>
<feature type="transmembrane region" description="Helical" evidence="2">
    <location>
        <begin position="26"/>
        <end position="46"/>
    </location>
</feature>
<comment type="caution">
    <text evidence="3">The sequence shown here is derived from an EMBL/GenBank/DDBJ whole genome shotgun (WGS) entry which is preliminary data.</text>
</comment>
<feature type="region of interest" description="Disordered" evidence="1">
    <location>
        <begin position="240"/>
        <end position="346"/>
    </location>
</feature>
<keyword evidence="2" id="KW-1133">Transmembrane helix</keyword>
<proteinExistence type="predicted"/>
<keyword evidence="2" id="KW-0812">Transmembrane</keyword>
<feature type="transmembrane region" description="Helical" evidence="2">
    <location>
        <begin position="83"/>
        <end position="103"/>
    </location>
</feature>
<keyword evidence="2" id="KW-0472">Membrane</keyword>
<dbReference type="OrthoDB" id="2529892at2759"/>
<sequence length="346" mass="37569">MDPSPPFPPTPSHRLRALPSPCPGCLSARAASLIGCLIMTLVYAGWTMVMYNVSLIRSPSVRGSTAPAAFDELALSTRFNICTSLFCATMTLLCLGALATSAFPQQDAARWLSRAIWVGWLCTWGFGVFGLTYFVASDVFLASFCTAAACGTSPETLRLTMILVVLFTLTLVFYLAVVLSAYVHTLHPHIFMSPDSDTEDEYSDPDEGFQRKLEGHLVSIGEPYLSEYLAARARRYGTLEEKPARSESRRRVPYSSKQQDSDVSEADETPGARSVAKASPRPAASRPSSSGSSGSSTTYRQQPRPAGNTGQRYQRGHTGDESSSSSEAESDEGPQLYDAPRRSTRS</sequence>
<feature type="transmembrane region" description="Helical" evidence="2">
    <location>
        <begin position="115"/>
        <end position="136"/>
    </location>
</feature>
<dbReference type="Proteomes" id="UP000777482">
    <property type="component" value="Unassembled WGS sequence"/>
</dbReference>
<gene>
    <name evidence="3" type="ORF">C6P46_006893</name>
</gene>
<feature type="transmembrane region" description="Helical" evidence="2">
    <location>
        <begin position="161"/>
        <end position="183"/>
    </location>
</feature>
<protein>
    <submittedName>
        <fullName evidence="3">Uncharacterized protein</fullName>
    </submittedName>
</protein>
<accession>A0A9P6VVF7</accession>
<evidence type="ECO:0000313" key="3">
    <source>
        <dbReference type="EMBL" id="KAG0656872.1"/>
    </source>
</evidence>
<evidence type="ECO:0000313" key="4">
    <source>
        <dbReference type="Proteomes" id="UP000777482"/>
    </source>
</evidence>
<keyword evidence="4" id="KW-1185">Reference proteome</keyword>
<feature type="compositionally biased region" description="Basic and acidic residues" evidence="1">
    <location>
        <begin position="240"/>
        <end position="250"/>
    </location>
</feature>
<evidence type="ECO:0000256" key="2">
    <source>
        <dbReference type="SAM" id="Phobius"/>
    </source>
</evidence>
<dbReference type="EMBL" id="PUHQ01000090">
    <property type="protein sequence ID" value="KAG0656872.1"/>
    <property type="molecule type" value="Genomic_DNA"/>
</dbReference>
<feature type="compositionally biased region" description="Low complexity" evidence="1">
    <location>
        <begin position="272"/>
        <end position="296"/>
    </location>
</feature>
<evidence type="ECO:0000256" key="1">
    <source>
        <dbReference type="SAM" id="MobiDB-lite"/>
    </source>
</evidence>